<dbReference type="AlphaFoldDB" id="A0A9J6AUB2"/>
<comment type="caution">
    <text evidence="1">The sequence shown here is derived from an EMBL/GenBank/DDBJ whole genome shotgun (WGS) entry which is preliminary data.</text>
</comment>
<evidence type="ECO:0000313" key="2">
    <source>
        <dbReference type="Proteomes" id="UP000824120"/>
    </source>
</evidence>
<reference evidence="1 2" key="1">
    <citation type="submission" date="2020-09" db="EMBL/GenBank/DDBJ databases">
        <title>De no assembly of potato wild relative species, Solanum commersonii.</title>
        <authorList>
            <person name="Cho K."/>
        </authorList>
    </citation>
    <scope>NUCLEOTIDE SEQUENCE [LARGE SCALE GENOMIC DNA]</scope>
    <source>
        <strain evidence="1">LZ3.2</strain>
        <tissue evidence="1">Leaf</tissue>
    </source>
</reference>
<sequence length="206" mass="24087">METVLYEERLWNVRMRTMKYLTLTMRLPEAINQVTTLLKDIKTMTSNRNRTSLTTIIYPQEIATIPEKHTSLMTIQPILSRINKATLPLQFPMINFLSWNIRGIGSKGSLERLQHQLPLICLQEPMVDSGKIENYKRKLGMDHIFNNCSNKIWLLRTALCHHSSDYFFIYTLCSTVPSFRVVSSFRPDPYYFSFSMGRSMNSNYSI</sequence>
<proteinExistence type="predicted"/>
<keyword evidence="2" id="KW-1185">Reference proteome</keyword>
<evidence type="ECO:0000313" key="1">
    <source>
        <dbReference type="EMBL" id="KAG5628149.1"/>
    </source>
</evidence>
<evidence type="ECO:0008006" key="3">
    <source>
        <dbReference type="Google" id="ProtNLM"/>
    </source>
</evidence>
<name>A0A9J6AUB2_SOLCO</name>
<organism evidence="1 2">
    <name type="scientific">Solanum commersonii</name>
    <name type="common">Commerson's wild potato</name>
    <name type="synonym">Commerson's nightshade</name>
    <dbReference type="NCBI Taxonomy" id="4109"/>
    <lineage>
        <taxon>Eukaryota</taxon>
        <taxon>Viridiplantae</taxon>
        <taxon>Streptophyta</taxon>
        <taxon>Embryophyta</taxon>
        <taxon>Tracheophyta</taxon>
        <taxon>Spermatophyta</taxon>
        <taxon>Magnoliopsida</taxon>
        <taxon>eudicotyledons</taxon>
        <taxon>Gunneridae</taxon>
        <taxon>Pentapetalae</taxon>
        <taxon>asterids</taxon>
        <taxon>lamiids</taxon>
        <taxon>Solanales</taxon>
        <taxon>Solanaceae</taxon>
        <taxon>Solanoideae</taxon>
        <taxon>Solaneae</taxon>
        <taxon>Solanum</taxon>
    </lineage>
</organism>
<accession>A0A9J6AUB2</accession>
<dbReference type="Proteomes" id="UP000824120">
    <property type="component" value="Chromosome 2"/>
</dbReference>
<protein>
    <recommendedName>
        <fullName evidence="3">Endonuclease/exonuclease/phosphatase domain-containing protein</fullName>
    </recommendedName>
</protein>
<dbReference type="EMBL" id="JACXVP010000002">
    <property type="protein sequence ID" value="KAG5628149.1"/>
    <property type="molecule type" value="Genomic_DNA"/>
</dbReference>
<gene>
    <name evidence="1" type="ORF">H5410_013367</name>
</gene>